<comment type="caution">
    <text evidence="1">The sequence shown here is derived from an EMBL/GenBank/DDBJ whole genome shotgun (WGS) entry which is preliminary data.</text>
</comment>
<dbReference type="EMBL" id="BGJZ01000198">
    <property type="protein sequence ID" value="GBH10775.1"/>
    <property type="molecule type" value="Genomic_DNA"/>
</dbReference>
<accession>A0A2V0QKF3</accession>
<organism evidence="1 2">
    <name type="scientific">Pseudomonas syringae pv. actinidiae</name>
    <dbReference type="NCBI Taxonomy" id="103796"/>
    <lineage>
        <taxon>Bacteria</taxon>
        <taxon>Pseudomonadati</taxon>
        <taxon>Pseudomonadota</taxon>
        <taxon>Gammaproteobacteria</taxon>
        <taxon>Pseudomonadales</taxon>
        <taxon>Pseudomonadaceae</taxon>
        <taxon>Pseudomonas</taxon>
        <taxon>Pseudomonas syringae</taxon>
    </lineage>
</organism>
<dbReference type="AlphaFoldDB" id="A0A2V0QKF3"/>
<dbReference type="Proteomes" id="UP000247480">
    <property type="component" value="Unassembled WGS sequence"/>
</dbReference>
<evidence type="ECO:0000313" key="1">
    <source>
        <dbReference type="EMBL" id="GBH10775.1"/>
    </source>
</evidence>
<sequence>MPSRLRLKRDWLADASMPKYLRKSRQLRPLNDVRDNKNNAKYYLSI</sequence>
<protein>
    <submittedName>
        <fullName evidence="1">3',5'-cyclic AMP phosphodiesterase CpdA</fullName>
    </submittedName>
</protein>
<proteinExistence type="predicted"/>
<reference evidence="1 2" key="1">
    <citation type="submission" date="2018-04" db="EMBL/GenBank/DDBJ databases">
        <title>Draft genome sequence of Pseudomonas syringae pv. actinidiae biovar 1 strains isolated from kiwifruit in Kagawa prefecture.</title>
        <authorList>
            <person name="Tabuchi M."/>
            <person name="Saito M."/>
            <person name="Fujiwara S."/>
            <person name="Sasa N."/>
            <person name="Akimitsu K."/>
            <person name="Gomi K."/>
            <person name="Konishi-Sugita S."/>
            <person name="Hamano K."/>
            <person name="Kataoka I."/>
        </authorList>
    </citation>
    <scope>NUCLEOTIDE SEQUENCE [LARGE SCALE GENOMIC DNA]</scope>
    <source>
        <strain evidence="1 2">MAFF212206</strain>
    </source>
</reference>
<name>A0A2V0QKF3_PSESF</name>
<evidence type="ECO:0000313" key="2">
    <source>
        <dbReference type="Proteomes" id="UP000247480"/>
    </source>
</evidence>
<gene>
    <name evidence="1" type="ORF">KPSA1_04198</name>
</gene>